<dbReference type="STRING" id="7395.A0A1A9UUX7"/>
<protein>
    <submittedName>
        <fullName evidence="3">BrkDBD domain-containing protein</fullName>
    </submittedName>
</protein>
<dbReference type="EnsemblMetazoa" id="GAUT016389-RA">
    <property type="protein sequence ID" value="GAUT016389-PA"/>
    <property type="gene ID" value="GAUT016389"/>
</dbReference>
<evidence type="ECO:0000313" key="3">
    <source>
        <dbReference type="EnsemblMetazoa" id="GAUT016389-PA"/>
    </source>
</evidence>
<feature type="compositionally biased region" description="Polar residues" evidence="1">
    <location>
        <begin position="196"/>
        <end position="205"/>
    </location>
</feature>
<name>A0A1A9UUX7_GLOAU</name>
<dbReference type="VEuPathDB" id="VectorBase:GAUT016389"/>
<evidence type="ECO:0000313" key="4">
    <source>
        <dbReference type="Proteomes" id="UP000078200"/>
    </source>
</evidence>
<accession>A0A1A9UUX7</accession>
<organism evidence="3 4">
    <name type="scientific">Glossina austeni</name>
    <name type="common">Savannah tsetse fly</name>
    <dbReference type="NCBI Taxonomy" id="7395"/>
    <lineage>
        <taxon>Eukaryota</taxon>
        <taxon>Metazoa</taxon>
        <taxon>Ecdysozoa</taxon>
        <taxon>Arthropoda</taxon>
        <taxon>Hexapoda</taxon>
        <taxon>Insecta</taxon>
        <taxon>Pterygota</taxon>
        <taxon>Neoptera</taxon>
        <taxon>Endopterygota</taxon>
        <taxon>Diptera</taxon>
        <taxon>Brachycera</taxon>
        <taxon>Muscomorpha</taxon>
        <taxon>Hippoboscoidea</taxon>
        <taxon>Glossinidae</taxon>
        <taxon>Glossina</taxon>
    </lineage>
</organism>
<dbReference type="InterPro" id="IPR018586">
    <property type="entry name" value="Brinker_DNA-bd"/>
</dbReference>
<dbReference type="Gene3D" id="1.10.10.60">
    <property type="entry name" value="Homeodomain-like"/>
    <property type="match status" value="1"/>
</dbReference>
<evidence type="ECO:0000259" key="2">
    <source>
        <dbReference type="Pfam" id="PF09607"/>
    </source>
</evidence>
<reference evidence="3" key="1">
    <citation type="submission" date="2020-05" db="UniProtKB">
        <authorList>
            <consortium name="EnsemblMetazoa"/>
        </authorList>
    </citation>
    <scope>IDENTIFICATION</scope>
    <source>
        <strain evidence="3">TTRI</strain>
    </source>
</reference>
<dbReference type="Pfam" id="PF09607">
    <property type="entry name" value="BrkDBD"/>
    <property type="match status" value="1"/>
</dbReference>
<feature type="compositionally biased region" description="Basic and acidic residues" evidence="1">
    <location>
        <begin position="168"/>
        <end position="195"/>
    </location>
</feature>
<sequence>MGSRRIFTPQFKLQVLESYRNDNDCKGNQRATARKYNIHRRQIQKWLQCESSLRSSVANINQSTVRHQFHNINMQPPQHQQPGQQQKLAVVPTIVQHAGVQSITLDSPRQTVALNTIMVPALTQGVVPSSSSSQEAFTAANLAAVVAAAAVASAAEAMAIASSSTTNEYKRVNSDLPEKQTKRCVDNNNESKECLKNSNKMPEQQQADDEDVEIEVDIEEEEKIHPPSKPIKLFKPYLLDDDEYNNSANDKKLCEIRELNSWVSCSSSNLSPNCYDSSNDISTANNFQMHGNDMYGNAIGSPNFLPRTNTKSTSPPSAFSPTTSVPTLSPSNFQCPKGSPVPSGYESCSSTYSDTSSSSRSEASFGTFIHGRTYSLNFQMHQIYNDNLMLQQPNHIQRWLDQESSNPPATTSSIALYA</sequence>
<dbReference type="Proteomes" id="UP000078200">
    <property type="component" value="Unassembled WGS sequence"/>
</dbReference>
<dbReference type="AlphaFoldDB" id="A0A1A9UUX7"/>
<feature type="region of interest" description="Disordered" evidence="1">
    <location>
        <begin position="162"/>
        <end position="210"/>
    </location>
</feature>
<proteinExistence type="predicted"/>
<evidence type="ECO:0000256" key="1">
    <source>
        <dbReference type="SAM" id="MobiDB-lite"/>
    </source>
</evidence>
<keyword evidence="4" id="KW-1185">Reference proteome</keyword>
<feature type="compositionally biased region" description="Low complexity" evidence="1">
    <location>
        <begin position="310"/>
        <end position="331"/>
    </location>
</feature>
<feature type="domain" description="Brinker DNA-binding" evidence="2">
    <location>
        <begin position="2"/>
        <end position="59"/>
    </location>
</feature>
<feature type="region of interest" description="Disordered" evidence="1">
    <location>
        <begin position="298"/>
        <end position="338"/>
    </location>
</feature>